<reference evidence="3" key="1">
    <citation type="submission" date="2021-01" db="EMBL/GenBank/DDBJ databases">
        <authorList>
            <person name="Corre E."/>
            <person name="Pelletier E."/>
            <person name="Niang G."/>
            <person name="Scheremetjew M."/>
            <person name="Finn R."/>
            <person name="Kale V."/>
            <person name="Holt S."/>
            <person name="Cochrane G."/>
            <person name="Meng A."/>
            <person name="Brown T."/>
            <person name="Cohen L."/>
        </authorList>
    </citation>
    <scope>NUCLEOTIDE SEQUENCE</scope>
    <source>
        <strain evidence="3">CCAP1064/1</strain>
    </source>
</reference>
<gene>
    <name evidence="3" type="ORF">PINE0816_LOCUS7318</name>
</gene>
<protein>
    <submittedName>
        <fullName evidence="3">Uncharacterized protein</fullName>
    </submittedName>
</protein>
<evidence type="ECO:0000256" key="2">
    <source>
        <dbReference type="SAM" id="MobiDB-lite"/>
    </source>
</evidence>
<dbReference type="EMBL" id="HBEL01015309">
    <property type="protein sequence ID" value="CAD8411195.1"/>
    <property type="molecule type" value="Transcribed_RNA"/>
</dbReference>
<organism evidence="3">
    <name type="scientific">Proboscia inermis</name>
    <dbReference type="NCBI Taxonomy" id="420281"/>
    <lineage>
        <taxon>Eukaryota</taxon>
        <taxon>Sar</taxon>
        <taxon>Stramenopiles</taxon>
        <taxon>Ochrophyta</taxon>
        <taxon>Bacillariophyta</taxon>
        <taxon>Coscinodiscophyceae</taxon>
        <taxon>Rhizosoleniophycidae</taxon>
        <taxon>Rhizosoleniales</taxon>
        <taxon>Rhizosoleniaceae</taxon>
        <taxon>Proboscia</taxon>
    </lineage>
</organism>
<sequence>MSNNDVEAGAGAGASGVPEDPPPREGLAMISESTPMERATTGLAGIAVATAAASCILVGGTVVYAASALSGLIAPYAAYQQTKLTDIAALKETHEKVQAEVDRLELENKRLGASVEDLGATVDRLEDVENALDQLTATQGQNISAFAEQVEENKDILAQMKKNLRANVLQNLLSVIIRCDSDGSFTIDDEETDGLIKRIKTINGVMLHEDRFREAIRKSGGSLNAVIDVVKNLLSDKVKEGEEIFSIKES</sequence>
<dbReference type="AlphaFoldDB" id="A0A7S0C303"/>
<feature type="coiled-coil region" evidence="1">
    <location>
        <begin position="87"/>
        <end position="167"/>
    </location>
</feature>
<proteinExistence type="predicted"/>
<keyword evidence="1" id="KW-0175">Coiled coil</keyword>
<name>A0A7S0C303_9STRA</name>
<evidence type="ECO:0000313" key="3">
    <source>
        <dbReference type="EMBL" id="CAD8411195.1"/>
    </source>
</evidence>
<accession>A0A7S0C303</accession>
<evidence type="ECO:0000256" key="1">
    <source>
        <dbReference type="SAM" id="Coils"/>
    </source>
</evidence>
<feature type="region of interest" description="Disordered" evidence="2">
    <location>
        <begin position="1"/>
        <end position="28"/>
    </location>
</feature>